<evidence type="ECO:0000313" key="3">
    <source>
        <dbReference type="Proteomes" id="UP000000557"/>
    </source>
</evidence>
<dbReference type="InterPro" id="IPR056818">
    <property type="entry name" value="GlmU/GlgC-like_hexapep"/>
</dbReference>
<dbReference type="InterPro" id="IPR001451">
    <property type="entry name" value="Hexapep"/>
</dbReference>
<dbReference type="Pfam" id="PF00132">
    <property type="entry name" value="Hexapep"/>
    <property type="match status" value="1"/>
</dbReference>
<dbReference type="GO" id="GO:0016407">
    <property type="term" value="F:acetyltransferase activity"/>
    <property type="evidence" value="ECO:0000318"/>
    <property type="project" value="GO_Central"/>
</dbReference>
<organism evidence="2 3">
    <name type="scientific">Gloeobacter violaceus (strain ATCC 29082 / PCC 7421)</name>
    <dbReference type="NCBI Taxonomy" id="251221"/>
    <lineage>
        <taxon>Bacteria</taxon>
        <taxon>Bacillati</taxon>
        <taxon>Cyanobacteriota</taxon>
        <taxon>Cyanophyceae</taxon>
        <taxon>Gloeobacterales</taxon>
        <taxon>Gloeobacteraceae</taxon>
        <taxon>Gloeobacter</taxon>
    </lineage>
</organism>
<dbReference type="GO" id="GO:0043886">
    <property type="term" value="F:structural constituent of carboxysome shell"/>
    <property type="evidence" value="ECO:0007669"/>
    <property type="project" value="UniProtKB-ARBA"/>
</dbReference>
<proteinExistence type="predicted"/>
<dbReference type="Pfam" id="PF24894">
    <property type="entry name" value="Hexapep_GlmU"/>
    <property type="match status" value="1"/>
</dbReference>
<sequence length="133" mass="13598">MEELQIDFGGEENVPGHPEIGPGTLIDATARLSPQSYIGSNCRIGPGVVLEGYVLVANDCTIAADAYLRDTVLSGAVRVGIQASLTGCYVAAGATIGRGAQLSNSLVRRSSVVIPPGAAVAGVTPLLPKPEIR</sequence>
<dbReference type="EMBL" id="BA000045">
    <property type="protein sequence ID" value="BAC90124.1"/>
    <property type="molecule type" value="Genomic_DNA"/>
</dbReference>
<dbReference type="PANTHER" id="PTHR43300:SF10">
    <property type="entry name" value="2,3,4,5-TETRAHYDROPYRIDINE-2,6-DICARBOXYLATE N-ACETYLTRANSFERASE"/>
    <property type="match status" value="1"/>
</dbReference>
<dbReference type="InterPro" id="IPR050179">
    <property type="entry name" value="Trans_hexapeptide_repeat"/>
</dbReference>
<dbReference type="RefSeq" id="WP_011142180.1">
    <property type="nucleotide sequence ID" value="NC_005125.1"/>
</dbReference>
<dbReference type="EnsemblBacteria" id="BAC90124">
    <property type="protein sequence ID" value="BAC90124"/>
    <property type="gene ID" value="BAC90124"/>
</dbReference>
<dbReference type="OrthoDB" id="9775031at2"/>
<dbReference type="SUPFAM" id="SSF51161">
    <property type="entry name" value="Trimeric LpxA-like enzymes"/>
    <property type="match status" value="1"/>
</dbReference>
<dbReference type="PANTHER" id="PTHR43300">
    <property type="entry name" value="ACETYLTRANSFERASE"/>
    <property type="match status" value="1"/>
</dbReference>
<dbReference type="GO" id="GO:0031470">
    <property type="term" value="C:carboxysome"/>
    <property type="evidence" value="ECO:0007669"/>
    <property type="project" value="UniProtKB-ARBA"/>
</dbReference>
<dbReference type="eggNOG" id="COG1208">
    <property type="taxonomic scope" value="Bacteria"/>
</dbReference>
<protein>
    <submittedName>
        <fullName evidence="2">Gll2183 protein</fullName>
    </submittedName>
</protein>
<feature type="domain" description="Glucose-1-phosphate adenylyltransferase/Bifunctional protein GlmU-like C-terminal hexapeptide" evidence="1">
    <location>
        <begin position="55"/>
        <end position="120"/>
    </location>
</feature>
<accession>Q7NIK0</accession>
<dbReference type="Gene3D" id="2.160.10.10">
    <property type="entry name" value="Hexapeptide repeat proteins"/>
    <property type="match status" value="1"/>
</dbReference>
<dbReference type="STRING" id="251221.gene:10759678"/>
<gene>
    <name evidence="2" type="ordered locus">gll2183</name>
</gene>
<dbReference type="Proteomes" id="UP000000557">
    <property type="component" value="Chromosome"/>
</dbReference>
<dbReference type="KEGG" id="gvi:gll2183"/>
<dbReference type="InParanoid" id="Q7NIK0"/>
<dbReference type="InterPro" id="IPR011004">
    <property type="entry name" value="Trimer_LpxA-like_sf"/>
</dbReference>
<dbReference type="HOGENOM" id="CLU_1903727_0_0_3"/>
<evidence type="ECO:0000259" key="1">
    <source>
        <dbReference type="Pfam" id="PF24894"/>
    </source>
</evidence>
<dbReference type="AlphaFoldDB" id="Q7NIK0"/>
<name>Q7NIK0_GLOVI</name>
<keyword evidence="3" id="KW-1185">Reference proteome</keyword>
<evidence type="ECO:0000313" key="2">
    <source>
        <dbReference type="EMBL" id="BAC90124.1"/>
    </source>
</evidence>
<reference evidence="2 3" key="2">
    <citation type="journal article" date="2003" name="DNA Res.">
        <title>Complete genome structure of Gloeobacter violaceus PCC 7421, a cyanobacterium that lacks thylakoids (supplement).</title>
        <authorList>
            <person name="Nakamura Y."/>
            <person name="Kaneko T."/>
            <person name="Sato S."/>
            <person name="Mimuro M."/>
            <person name="Miyashita H."/>
            <person name="Tsuchiya T."/>
            <person name="Sasamoto S."/>
            <person name="Watanabe A."/>
            <person name="Kawashima K."/>
            <person name="Kishida Y."/>
            <person name="Kiyokawa C."/>
            <person name="Kohara M."/>
            <person name="Matsumoto M."/>
            <person name="Matsuno A."/>
            <person name="Nakazaki N."/>
            <person name="Shimpo S."/>
            <person name="Takeuchi C."/>
            <person name="Yamada M."/>
            <person name="Tabata S."/>
        </authorList>
    </citation>
    <scope>NUCLEOTIDE SEQUENCE [LARGE SCALE GENOMIC DNA]</scope>
    <source>
        <strain evidence="3">ATCC 29082 / PCC 7421</strain>
    </source>
</reference>
<reference evidence="2 3" key="1">
    <citation type="journal article" date="2003" name="DNA Res.">
        <title>Complete genome structure of Gloeobacter violaceus PCC 7421, a cyanobacterium that lacks thylakoids.</title>
        <authorList>
            <person name="Nakamura Y."/>
            <person name="Kaneko T."/>
            <person name="Sato S."/>
            <person name="Mimuro M."/>
            <person name="Miyashita H."/>
            <person name="Tsuchiya T."/>
            <person name="Sasamoto S."/>
            <person name="Watanabe A."/>
            <person name="Kawashima K."/>
            <person name="Kishida Y."/>
            <person name="Kiyokawa C."/>
            <person name="Kohara M."/>
            <person name="Matsumoto M."/>
            <person name="Matsuno A."/>
            <person name="Nakazaki N."/>
            <person name="Shimpo S."/>
            <person name="Takeuchi C."/>
            <person name="Yamada M."/>
            <person name="Tabata S."/>
        </authorList>
    </citation>
    <scope>NUCLEOTIDE SEQUENCE [LARGE SCALE GENOMIC DNA]</scope>
    <source>
        <strain evidence="3">ATCC 29082 / PCC 7421</strain>
    </source>
</reference>